<protein>
    <submittedName>
        <fullName evidence="1">Uncharacterized protein</fullName>
    </submittedName>
</protein>
<keyword evidence="2" id="KW-1185">Reference proteome</keyword>
<dbReference type="Proteomes" id="UP001057279">
    <property type="component" value="Linkage Group LG11"/>
</dbReference>
<evidence type="ECO:0000313" key="2">
    <source>
        <dbReference type="Proteomes" id="UP001057279"/>
    </source>
</evidence>
<reference evidence="1" key="1">
    <citation type="submission" date="2022-03" db="EMBL/GenBank/DDBJ databases">
        <title>Genomic analyses of argali, domestic sheep and their hybrids provide insights into chromosomal evolution, heterosis and genetic basis of agronomic traits.</title>
        <authorList>
            <person name="Li M."/>
        </authorList>
    </citation>
    <scope>NUCLEOTIDE SEQUENCE</scope>
    <source>
        <strain evidence="1">F1 hybrid</strain>
    </source>
</reference>
<gene>
    <name evidence="1" type="ORF">MJG53_010306</name>
</gene>
<comment type="caution">
    <text evidence="1">The sequence shown here is derived from an EMBL/GenBank/DDBJ whole genome shotgun (WGS) entry which is preliminary data.</text>
</comment>
<evidence type="ECO:0000313" key="1">
    <source>
        <dbReference type="EMBL" id="KAI4580764.1"/>
    </source>
</evidence>
<sequence>MLITFRKLVFTHLSTEQIYKEVAWARELSKRQPFSEAEICRFQARVPMEVYILFLKVTGAGDGQISSEADLNFPTSQQPAALKDLGIRDEPKQAGSMPWTTDDEKSATRGLAGSEDSRAPTVIRVGFGAQGTPRSALWGRLLSLRGVVDILWYPHSRAPLPYQQLGAQRDGDVGREQEQNAERERQRESLPLSEKLQPFSVYYEMKFKYGIKYPPKQAPQYFSSSSLF</sequence>
<proteinExistence type="predicted"/>
<name>A0ACB9UTT6_9CETA</name>
<dbReference type="EMBL" id="CM043036">
    <property type="protein sequence ID" value="KAI4580764.1"/>
    <property type="molecule type" value="Genomic_DNA"/>
</dbReference>
<accession>A0ACB9UTT6</accession>
<organism evidence="1 2">
    <name type="scientific">Ovis ammon polii x Ovis aries</name>
    <dbReference type="NCBI Taxonomy" id="2918886"/>
    <lineage>
        <taxon>Eukaryota</taxon>
        <taxon>Metazoa</taxon>
        <taxon>Chordata</taxon>
        <taxon>Craniata</taxon>
        <taxon>Vertebrata</taxon>
        <taxon>Euteleostomi</taxon>
        <taxon>Mammalia</taxon>
        <taxon>Eutheria</taxon>
        <taxon>Laurasiatheria</taxon>
        <taxon>Artiodactyla</taxon>
        <taxon>Ruminantia</taxon>
        <taxon>Pecora</taxon>
        <taxon>Bovidae</taxon>
        <taxon>Caprinae</taxon>
        <taxon>Ovis</taxon>
    </lineage>
</organism>